<comment type="caution">
    <text evidence="1">The sequence shown here is derived from an EMBL/GenBank/DDBJ whole genome shotgun (WGS) entry which is preliminary data.</text>
</comment>
<keyword evidence="1" id="KW-0378">Hydrolase</keyword>
<accession>A0ACB9TQ81</accession>
<evidence type="ECO:0000313" key="2">
    <source>
        <dbReference type="Proteomes" id="UP001056778"/>
    </source>
</evidence>
<dbReference type="EMBL" id="CM043016">
    <property type="protein sequence ID" value="KAI4468984.1"/>
    <property type="molecule type" value="Genomic_DNA"/>
</dbReference>
<sequence>MCVLVKVKWGKQSYPDIEVNTDEPPILFKAQLFTLTGVQPERQKVMLKGVTLKDDDWGAFTLKDGVTVLLMGSKEEDVPVEPVEKTRFVKI</sequence>
<name>A0ACB9TQ81_HOLOL</name>
<dbReference type="Proteomes" id="UP001056778">
    <property type="component" value="Chromosome 2"/>
</dbReference>
<keyword evidence="2" id="KW-1185">Reference proteome</keyword>
<evidence type="ECO:0000313" key="1">
    <source>
        <dbReference type="EMBL" id="KAI4468984.1"/>
    </source>
</evidence>
<protein>
    <submittedName>
        <fullName evidence="1">Ubiquitin carboxyl-terminal hydrolase</fullName>
    </submittedName>
</protein>
<gene>
    <name evidence="1" type="ORF">MML48_2g00019535</name>
</gene>
<proteinExistence type="predicted"/>
<reference evidence="1" key="1">
    <citation type="submission" date="2022-04" db="EMBL/GenBank/DDBJ databases">
        <title>Chromosome-scale genome assembly of Holotrichia oblita Faldermann.</title>
        <authorList>
            <person name="Rongchong L."/>
        </authorList>
    </citation>
    <scope>NUCLEOTIDE SEQUENCE</scope>
    <source>
        <strain evidence="1">81SQS9</strain>
    </source>
</reference>
<organism evidence="1 2">
    <name type="scientific">Holotrichia oblita</name>
    <name type="common">Chafer beetle</name>
    <dbReference type="NCBI Taxonomy" id="644536"/>
    <lineage>
        <taxon>Eukaryota</taxon>
        <taxon>Metazoa</taxon>
        <taxon>Ecdysozoa</taxon>
        <taxon>Arthropoda</taxon>
        <taxon>Hexapoda</taxon>
        <taxon>Insecta</taxon>
        <taxon>Pterygota</taxon>
        <taxon>Neoptera</taxon>
        <taxon>Endopterygota</taxon>
        <taxon>Coleoptera</taxon>
        <taxon>Polyphaga</taxon>
        <taxon>Scarabaeiformia</taxon>
        <taxon>Scarabaeidae</taxon>
        <taxon>Melolonthinae</taxon>
        <taxon>Holotrichia</taxon>
    </lineage>
</organism>